<dbReference type="InterPro" id="IPR017452">
    <property type="entry name" value="GPCR_Rhodpsn_7TM"/>
</dbReference>
<evidence type="ECO:0000256" key="7">
    <source>
        <dbReference type="ARBA" id="ARBA00023136"/>
    </source>
</evidence>
<dbReference type="InterPro" id="IPR000276">
    <property type="entry name" value="GPCR_Rhodpsn"/>
</dbReference>
<sequence length="615" mass="70229">MDREIAQIPNESNEVKVTFTVVLNASISWLERPTKNNINYHLVACVILASLALTAIAINACVLVAIVYSSSLKKVILNQLVSVVSAACVLDCIINIPFSLYCIKVGEWLLGVKVCTMNAVFVLLISFIITWSVCGMCIERWYSISKRNKYRLFNVCKQVVAIAIPLTLSIISLLPVVLGLIEVRLFPDRFMCSIAIKKERCYRTIILLCFIFPITLGLLALLSSLIKNFTKVRNISLQRGQLSYAELFFEESHLWNEWQNCKFVGIITLLFFALELPFIISQTIYTSESSEYSRYLHQNSTSNDLLPLTQTTSTIDRVYSWSKFLFCLIFPLVTLTLRKDIRRKFSSMVPFCKPYSSISSKKSNESTSARDESPDDFLVPQVWRRRRLSSVTSLTTPIVFGKSKMANTQFQLLDFSAGMAKWKASYEESKRIEKLSRKRGRTFFDDAFEDEDEFTEFVGYEDGTEDEINSSEDFKGNTNVKEVAVQTNDRCFQNAMLPQTSCNSSSYINFKSIMEKQNSLEKRRYKNRNRRLSKSFTSYRSNSISSDHKNYLTYPKISSNVRIQSNLHPNMTTSDLLKALKAYRSKKSLTACAIIPRSTTELMDVTSESKNIVSL</sequence>
<comment type="subcellular location">
    <subcellularLocation>
        <location evidence="1">Cell membrane</location>
        <topology evidence="1">Multi-pass membrane protein</topology>
    </subcellularLocation>
</comment>
<comment type="caution">
    <text evidence="13">The sequence shown here is derived from an EMBL/GenBank/DDBJ whole genome shotgun (WGS) entry which is preliminary data.</text>
</comment>
<dbReference type="GO" id="GO:0005886">
    <property type="term" value="C:plasma membrane"/>
    <property type="evidence" value="ECO:0007669"/>
    <property type="project" value="UniProtKB-SubCell"/>
</dbReference>
<feature type="transmembrane region" description="Helical" evidence="11">
    <location>
        <begin position="205"/>
        <end position="226"/>
    </location>
</feature>
<evidence type="ECO:0000259" key="12">
    <source>
        <dbReference type="PROSITE" id="PS50262"/>
    </source>
</evidence>
<evidence type="ECO:0000256" key="8">
    <source>
        <dbReference type="ARBA" id="ARBA00023170"/>
    </source>
</evidence>
<dbReference type="InterPro" id="IPR008365">
    <property type="entry name" value="Prostanoid_rcpt"/>
</dbReference>
<dbReference type="Proteomes" id="UP000887159">
    <property type="component" value="Unassembled WGS sequence"/>
</dbReference>
<comment type="similarity">
    <text evidence="2">Belongs to the G-protein coupled receptor 1 family.</text>
</comment>
<keyword evidence="4 11" id="KW-0812">Transmembrane</keyword>
<dbReference type="SUPFAM" id="SSF81321">
    <property type="entry name" value="Family A G protein-coupled receptor-like"/>
    <property type="match status" value="1"/>
</dbReference>
<evidence type="ECO:0000313" key="13">
    <source>
        <dbReference type="EMBL" id="GFY35451.1"/>
    </source>
</evidence>
<reference evidence="13" key="1">
    <citation type="submission" date="2020-08" db="EMBL/GenBank/DDBJ databases">
        <title>Multicomponent nature underlies the extraordinary mechanical properties of spider dragline silk.</title>
        <authorList>
            <person name="Kono N."/>
            <person name="Nakamura H."/>
            <person name="Mori M."/>
            <person name="Yoshida Y."/>
            <person name="Ohtoshi R."/>
            <person name="Malay A.D."/>
            <person name="Moran D.A.P."/>
            <person name="Tomita M."/>
            <person name="Numata K."/>
            <person name="Arakawa K."/>
        </authorList>
    </citation>
    <scope>NUCLEOTIDE SEQUENCE</scope>
</reference>
<organism evidence="13 14">
    <name type="scientific">Trichonephila clavipes</name>
    <name type="common">Golden silk orbweaver</name>
    <name type="synonym">Nephila clavipes</name>
    <dbReference type="NCBI Taxonomy" id="2585209"/>
    <lineage>
        <taxon>Eukaryota</taxon>
        <taxon>Metazoa</taxon>
        <taxon>Ecdysozoa</taxon>
        <taxon>Arthropoda</taxon>
        <taxon>Chelicerata</taxon>
        <taxon>Arachnida</taxon>
        <taxon>Araneae</taxon>
        <taxon>Araneomorphae</taxon>
        <taxon>Entelegynae</taxon>
        <taxon>Araneoidea</taxon>
        <taxon>Nephilidae</taxon>
        <taxon>Trichonephila</taxon>
    </lineage>
</organism>
<keyword evidence="8" id="KW-0675">Receptor</keyword>
<evidence type="ECO:0000256" key="5">
    <source>
        <dbReference type="ARBA" id="ARBA00022989"/>
    </source>
</evidence>
<keyword evidence="9" id="KW-0325">Glycoprotein</keyword>
<keyword evidence="14" id="KW-1185">Reference proteome</keyword>
<dbReference type="EMBL" id="BMAU01021432">
    <property type="protein sequence ID" value="GFY35451.1"/>
    <property type="molecule type" value="Genomic_DNA"/>
</dbReference>
<dbReference type="AlphaFoldDB" id="A0A8X6WJY3"/>
<dbReference type="PANTHER" id="PTHR11866">
    <property type="entry name" value="G-PROTEIN COUPLED RECEPTOR FAMILY 1 MEMBER"/>
    <property type="match status" value="1"/>
</dbReference>
<gene>
    <name evidence="13" type="primary">AVEN_150081_1</name>
    <name evidence="13" type="ORF">TNCV_195441</name>
</gene>
<protein>
    <submittedName>
        <fullName evidence="13">G_PROTEIN_RECEP_F1_2 domain-containing protein</fullName>
    </submittedName>
</protein>
<evidence type="ECO:0000256" key="4">
    <source>
        <dbReference type="ARBA" id="ARBA00022692"/>
    </source>
</evidence>
<evidence type="ECO:0000256" key="2">
    <source>
        <dbReference type="ARBA" id="ARBA00010663"/>
    </source>
</evidence>
<name>A0A8X6WJY3_TRICX</name>
<feature type="transmembrane region" description="Helical" evidence="11">
    <location>
        <begin position="318"/>
        <end position="337"/>
    </location>
</feature>
<feature type="transmembrane region" description="Helical" evidence="11">
    <location>
        <begin position="80"/>
        <end position="100"/>
    </location>
</feature>
<keyword evidence="10" id="KW-0807">Transducer</keyword>
<feature type="transmembrane region" description="Helical" evidence="11">
    <location>
        <begin position="263"/>
        <end position="285"/>
    </location>
</feature>
<keyword evidence="3" id="KW-1003">Cell membrane</keyword>
<feature type="transmembrane region" description="Helical" evidence="11">
    <location>
        <begin position="120"/>
        <end position="138"/>
    </location>
</feature>
<dbReference type="Pfam" id="PF00001">
    <property type="entry name" value="7tm_1"/>
    <property type="match status" value="1"/>
</dbReference>
<feature type="transmembrane region" description="Helical" evidence="11">
    <location>
        <begin position="159"/>
        <end position="181"/>
    </location>
</feature>
<keyword evidence="6" id="KW-0297">G-protein coupled receptor</keyword>
<feature type="domain" description="G-protein coupled receptors family 1 profile" evidence="12">
    <location>
        <begin position="58"/>
        <end position="334"/>
    </location>
</feature>
<dbReference type="GO" id="GO:0004930">
    <property type="term" value="F:G protein-coupled receptor activity"/>
    <property type="evidence" value="ECO:0007669"/>
    <property type="project" value="UniProtKB-KW"/>
</dbReference>
<keyword evidence="5 11" id="KW-1133">Transmembrane helix</keyword>
<evidence type="ECO:0000256" key="11">
    <source>
        <dbReference type="SAM" id="Phobius"/>
    </source>
</evidence>
<dbReference type="PROSITE" id="PS50262">
    <property type="entry name" value="G_PROTEIN_RECEP_F1_2"/>
    <property type="match status" value="1"/>
</dbReference>
<evidence type="ECO:0000256" key="6">
    <source>
        <dbReference type="ARBA" id="ARBA00023040"/>
    </source>
</evidence>
<dbReference type="CDD" id="cd00637">
    <property type="entry name" value="7tm_classA_rhodopsin-like"/>
    <property type="match status" value="1"/>
</dbReference>
<evidence type="ECO:0000256" key="3">
    <source>
        <dbReference type="ARBA" id="ARBA00022475"/>
    </source>
</evidence>
<feature type="transmembrane region" description="Helical" evidence="11">
    <location>
        <begin position="38"/>
        <end position="68"/>
    </location>
</feature>
<evidence type="ECO:0000256" key="10">
    <source>
        <dbReference type="ARBA" id="ARBA00023224"/>
    </source>
</evidence>
<evidence type="ECO:0000256" key="9">
    <source>
        <dbReference type="ARBA" id="ARBA00023180"/>
    </source>
</evidence>
<evidence type="ECO:0000256" key="1">
    <source>
        <dbReference type="ARBA" id="ARBA00004651"/>
    </source>
</evidence>
<accession>A0A8X6WJY3</accession>
<dbReference type="Gene3D" id="1.20.1070.10">
    <property type="entry name" value="Rhodopsin 7-helix transmembrane proteins"/>
    <property type="match status" value="1"/>
</dbReference>
<proteinExistence type="inferred from homology"/>
<evidence type="ECO:0000313" key="14">
    <source>
        <dbReference type="Proteomes" id="UP000887159"/>
    </source>
</evidence>
<keyword evidence="7 11" id="KW-0472">Membrane</keyword>